<dbReference type="PROSITE" id="PS51459">
    <property type="entry name" value="FIDO"/>
    <property type="match status" value="1"/>
</dbReference>
<sequence length="133" mass="15138">MRFLTLAEALAIAQQITDIDAITLANASRIDLLDSALHAPQANYGNTDFYPNFFDKAAVLCSRISQNHALPDGNKRLSWMCLVIFCDMNGWQLHVEKYEAVQMMVELAEGDINEVQLARWINERCQRNDGYWG</sequence>
<dbReference type="Pfam" id="PF02661">
    <property type="entry name" value="Fic"/>
    <property type="match status" value="1"/>
</dbReference>
<dbReference type="SUPFAM" id="SSF140931">
    <property type="entry name" value="Fic-like"/>
    <property type="match status" value="1"/>
</dbReference>
<dbReference type="AlphaFoldDB" id="A0A6J6JVH2"/>
<dbReference type="PANTHER" id="PTHR39426:SF1">
    <property type="entry name" value="HOMOLOGY TO DEATH-ON-CURING PROTEIN OF PHAGE P1"/>
    <property type="match status" value="1"/>
</dbReference>
<dbReference type="InterPro" id="IPR003812">
    <property type="entry name" value="Fido"/>
</dbReference>
<name>A0A6J6JVH2_9ZZZZ</name>
<dbReference type="EMBL" id="CAEZZM010000017">
    <property type="protein sequence ID" value="CAB4757006.1"/>
    <property type="molecule type" value="Genomic_DNA"/>
</dbReference>
<dbReference type="InterPro" id="IPR036597">
    <property type="entry name" value="Fido-like_dom_sf"/>
</dbReference>
<dbReference type="Gene3D" id="1.20.120.1870">
    <property type="entry name" value="Fic/DOC protein, Fido domain"/>
    <property type="match status" value="1"/>
</dbReference>
<dbReference type="GO" id="GO:0016301">
    <property type="term" value="F:kinase activity"/>
    <property type="evidence" value="ECO:0007669"/>
    <property type="project" value="InterPro"/>
</dbReference>
<accession>A0A6J6JVH2</accession>
<dbReference type="PANTHER" id="PTHR39426">
    <property type="entry name" value="HOMOLOGY TO DEATH-ON-CURING PROTEIN OF PHAGE P1"/>
    <property type="match status" value="1"/>
</dbReference>
<organism evidence="2">
    <name type="scientific">freshwater metagenome</name>
    <dbReference type="NCBI Taxonomy" id="449393"/>
    <lineage>
        <taxon>unclassified sequences</taxon>
        <taxon>metagenomes</taxon>
        <taxon>ecological metagenomes</taxon>
    </lineage>
</organism>
<dbReference type="EMBL" id="CAEZWB010000009">
    <property type="protein sequence ID" value="CAB4640325.1"/>
    <property type="molecule type" value="Genomic_DNA"/>
</dbReference>
<evidence type="ECO:0000313" key="3">
    <source>
        <dbReference type="EMBL" id="CAB4757006.1"/>
    </source>
</evidence>
<reference evidence="2" key="1">
    <citation type="submission" date="2020-05" db="EMBL/GenBank/DDBJ databases">
        <authorList>
            <person name="Chiriac C."/>
            <person name="Salcher M."/>
            <person name="Ghai R."/>
            <person name="Kavagutti S V."/>
        </authorList>
    </citation>
    <scope>NUCLEOTIDE SEQUENCE</scope>
</reference>
<dbReference type="InterPro" id="IPR006440">
    <property type="entry name" value="Doc"/>
</dbReference>
<proteinExistence type="predicted"/>
<dbReference type="NCBIfam" id="TIGR01550">
    <property type="entry name" value="DOC_P1"/>
    <property type="match status" value="1"/>
</dbReference>
<evidence type="ECO:0000313" key="2">
    <source>
        <dbReference type="EMBL" id="CAB4640325.1"/>
    </source>
</evidence>
<gene>
    <name evidence="2" type="ORF">UFOPK2166_00149</name>
    <name evidence="3" type="ORF">UFOPK2872_00270</name>
</gene>
<feature type="domain" description="Fido" evidence="1">
    <location>
        <begin position="4"/>
        <end position="123"/>
    </location>
</feature>
<protein>
    <submittedName>
        <fullName evidence="2">Unannotated protein</fullName>
    </submittedName>
</protein>
<dbReference type="InterPro" id="IPR053737">
    <property type="entry name" value="Type_II_TA_Toxin"/>
</dbReference>
<evidence type="ECO:0000259" key="1">
    <source>
        <dbReference type="PROSITE" id="PS51459"/>
    </source>
</evidence>